<name>M2AH84_9BACT</name>
<dbReference type="PATRIC" id="fig|1263867.3.peg.3036"/>
<dbReference type="InterPro" id="IPR004107">
    <property type="entry name" value="Integrase_SAM-like_N"/>
</dbReference>
<proteinExistence type="inferred from homology"/>
<dbReference type="Pfam" id="PF02899">
    <property type="entry name" value="Phage_int_SAM_1"/>
    <property type="match status" value="1"/>
</dbReference>
<evidence type="ECO:0000259" key="6">
    <source>
        <dbReference type="PROSITE" id="PS51898"/>
    </source>
</evidence>
<dbReference type="GO" id="GO:0006310">
    <property type="term" value="P:DNA recombination"/>
    <property type="evidence" value="ECO:0007669"/>
    <property type="project" value="UniProtKB-KW"/>
</dbReference>
<keyword evidence="9" id="KW-1185">Reference proteome</keyword>
<comment type="caution">
    <text evidence="8">The sequence shown here is derived from an EMBL/GenBank/DDBJ whole genome shotgun (WGS) entry which is preliminary data.</text>
</comment>
<keyword evidence="2" id="KW-0229">DNA integration</keyword>
<dbReference type="Gene3D" id="1.10.150.130">
    <property type="match status" value="1"/>
</dbReference>
<gene>
    <name evidence="8" type="ORF">RE6C_02840</name>
</gene>
<dbReference type="EMBL" id="ANMO01000120">
    <property type="protein sequence ID" value="EMB16475.1"/>
    <property type="molecule type" value="Genomic_DNA"/>
</dbReference>
<reference evidence="8" key="2">
    <citation type="journal article" date="2013" name="Mar. Genomics">
        <title>Expression of sulfatases in Rhodopirellula baltica and the diversity of sulfatases in the genus Rhodopirellula.</title>
        <authorList>
            <person name="Wegner C.E."/>
            <person name="Richter-Heitmann T."/>
            <person name="Klindworth A."/>
            <person name="Klockow C."/>
            <person name="Richter M."/>
            <person name="Achstetter T."/>
            <person name="Glockner F.O."/>
            <person name="Harder J."/>
        </authorList>
    </citation>
    <scope>NUCLEOTIDE SEQUENCE [LARGE SCALE GENOMIC DNA]</scope>
    <source>
        <strain evidence="8">6C</strain>
    </source>
</reference>
<organism evidence="8 9">
    <name type="scientific">Rhodopirellula europaea 6C</name>
    <dbReference type="NCBI Taxonomy" id="1263867"/>
    <lineage>
        <taxon>Bacteria</taxon>
        <taxon>Pseudomonadati</taxon>
        <taxon>Planctomycetota</taxon>
        <taxon>Planctomycetia</taxon>
        <taxon>Pirellulales</taxon>
        <taxon>Pirellulaceae</taxon>
        <taxon>Rhodopirellula</taxon>
    </lineage>
</organism>
<comment type="similarity">
    <text evidence="1">Belongs to the 'phage' integrase family.</text>
</comment>
<evidence type="ECO:0000313" key="9">
    <source>
        <dbReference type="Proteomes" id="UP000011529"/>
    </source>
</evidence>
<keyword evidence="4" id="KW-0233">DNA recombination</keyword>
<protein>
    <submittedName>
        <fullName evidence="8">Phage integrase family protein</fullName>
    </submittedName>
</protein>
<dbReference type="InterPro" id="IPR050090">
    <property type="entry name" value="Tyrosine_recombinase_XerCD"/>
</dbReference>
<dbReference type="GO" id="GO:0015074">
    <property type="term" value="P:DNA integration"/>
    <property type="evidence" value="ECO:0007669"/>
    <property type="project" value="UniProtKB-KW"/>
</dbReference>
<keyword evidence="3 5" id="KW-0238">DNA-binding</keyword>
<dbReference type="SUPFAM" id="SSF56349">
    <property type="entry name" value="DNA breaking-rejoining enzymes"/>
    <property type="match status" value="1"/>
</dbReference>
<dbReference type="InterPro" id="IPR002104">
    <property type="entry name" value="Integrase_catalytic"/>
</dbReference>
<dbReference type="InterPro" id="IPR010998">
    <property type="entry name" value="Integrase_recombinase_N"/>
</dbReference>
<evidence type="ECO:0000259" key="7">
    <source>
        <dbReference type="PROSITE" id="PS51900"/>
    </source>
</evidence>
<dbReference type="PROSITE" id="PS51900">
    <property type="entry name" value="CB"/>
    <property type="match status" value="1"/>
</dbReference>
<dbReference type="PROSITE" id="PS51898">
    <property type="entry name" value="TYR_RECOMBINASE"/>
    <property type="match status" value="1"/>
</dbReference>
<evidence type="ECO:0000256" key="5">
    <source>
        <dbReference type="PROSITE-ProRule" id="PRU01248"/>
    </source>
</evidence>
<dbReference type="InterPro" id="IPR013762">
    <property type="entry name" value="Integrase-like_cat_sf"/>
</dbReference>
<evidence type="ECO:0000256" key="3">
    <source>
        <dbReference type="ARBA" id="ARBA00023125"/>
    </source>
</evidence>
<reference evidence="8" key="1">
    <citation type="submission" date="2012-11" db="EMBL/GenBank/DDBJ databases">
        <title>Permanent draft genomes of Rhodopirellula europaea strain SH398 and 6C.</title>
        <authorList>
            <person name="Richter M."/>
            <person name="Richter-Heitmann T."/>
            <person name="Frank C."/>
            <person name="Harder J."/>
            <person name="Glockner F.O."/>
        </authorList>
    </citation>
    <scope>NUCLEOTIDE SEQUENCE</scope>
    <source>
        <strain evidence="8">6C</strain>
    </source>
</reference>
<evidence type="ECO:0000256" key="1">
    <source>
        <dbReference type="ARBA" id="ARBA00008857"/>
    </source>
</evidence>
<dbReference type="PANTHER" id="PTHR30349">
    <property type="entry name" value="PHAGE INTEGRASE-RELATED"/>
    <property type="match status" value="1"/>
</dbReference>
<dbReference type="InterPro" id="IPR044068">
    <property type="entry name" value="CB"/>
</dbReference>
<evidence type="ECO:0000313" key="8">
    <source>
        <dbReference type="EMBL" id="EMB16475.1"/>
    </source>
</evidence>
<dbReference type="PANTHER" id="PTHR30349:SF41">
    <property type="entry name" value="INTEGRASE_RECOMBINASE PROTEIN MJ0367-RELATED"/>
    <property type="match status" value="1"/>
</dbReference>
<dbReference type="Pfam" id="PF00589">
    <property type="entry name" value="Phage_integrase"/>
    <property type="match status" value="1"/>
</dbReference>
<accession>M2AH84</accession>
<dbReference type="InterPro" id="IPR011010">
    <property type="entry name" value="DNA_brk_join_enz"/>
</dbReference>
<feature type="domain" description="Tyr recombinase" evidence="6">
    <location>
        <begin position="179"/>
        <end position="369"/>
    </location>
</feature>
<dbReference type="Proteomes" id="UP000011529">
    <property type="component" value="Unassembled WGS sequence"/>
</dbReference>
<evidence type="ECO:0000256" key="4">
    <source>
        <dbReference type="ARBA" id="ARBA00023172"/>
    </source>
</evidence>
<dbReference type="AlphaFoldDB" id="M2AH84"/>
<sequence length="373" mass="42122">MCAKLEAGDYSPTTELLTRIMSQRVVRYSDHRHEKTLKKIVDKADAFSTEYLPARISAPKTATKRESTLPVLVERAGSAAQFAWEEFIYGKIRNPHTRAAYERAIRRFLDHCQGLSTPLPSISPRDVGTYLDGLDYAPATKKLHLSAIRHFFDTLVTRHVTMLNPAHSVRGDRLQVMEGKTPEITIPQARRLMQSLDSSHAVGLRDRAIIAIMIYTAARVGAVASLRRGDLYDVGDQYCLRFAEKGGKSREIPVRHDLQQFVRAYLSAGEMEYANKSNPLFRTTIGKTKKLTHNGMTAGDITRMVKRRMRDACLPARLSPHSFRVATITDLLSQGVPLEDVQNLAGHADPRTTRLYDRRNRKVTRNIVERISV</sequence>
<dbReference type="GO" id="GO:0003677">
    <property type="term" value="F:DNA binding"/>
    <property type="evidence" value="ECO:0007669"/>
    <property type="project" value="UniProtKB-UniRule"/>
</dbReference>
<dbReference type="Gene3D" id="1.10.443.10">
    <property type="entry name" value="Intergrase catalytic core"/>
    <property type="match status" value="1"/>
</dbReference>
<evidence type="ECO:0000256" key="2">
    <source>
        <dbReference type="ARBA" id="ARBA00022908"/>
    </source>
</evidence>
<feature type="domain" description="Core-binding (CB)" evidence="7">
    <location>
        <begin position="77"/>
        <end position="156"/>
    </location>
</feature>